<evidence type="ECO:0000313" key="2">
    <source>
        <dbReference type="EMBL" id="PCK33226.1"/>
    </source>
</evidence>
<reference evidence="3" key="1">
    <citation type="journal article" date="2019" name="Genome Announc.">
        <title>Draft Genome Sequence of Pseudoalteromonas piscicida Strain 36Y ROTHPW, an Hypersaline Seawater Isolate from the South Coast of Sonora, Mexico.</title>
        <authorList>
            <person name="Sanchez-Diaz R."/>
            <person name="Molina-Garza Z.J."/>
            <person name="Cruz-Suarez L.E."/>
            <person name="Selvin J."/>
            <person name="Kiran G.S."/>
            <person name="Ibarra-Gamez J.C."/>
            <person name="Gomez-Gil B."/>
            <person name="Galaviz-Silva L."/>
        </authorList>
    </citation>
    <scope>NUCLEOTIDE SEQUENCE [LARGE SCALE GENOMIC DNA]</scope>
    <source>
        <strain evidence="3">36Y_RITHPW</strain>
    </source>
</reference>
<dbReference type="Proteomes" id="UP000228621">
    <property type="component" value="Unassembled WGS sequence"/>
</dbReference>
<evidence type="ECO:0000256" key="1">
    <source>
        <dbReference type="SAM" id="Coils"/>
    </source>
</evidence>
<keyword evidence="3" id="KW-1185">Reference proteome</keyword>
<gene>
    <name evidence="2" type="ORF">CEX98_02665</name>
</gene>
<organism evidence="2 3">
    <name type="scientific">Pseudoalteromonas piscicida</name>
    <dbReference type="NCBI Taxonomy" id="43662"/>
    <lineage>
        <taxon>Bacteria</taxon>
        <taxon>Pseudomonadati</taxon>
        <taxon>Pseudomonadota</taxon>
        <taxon>Gammaproteobacteria</taxon>
        <taxon>Alteromonadales</taxon>
        <taxon>Pseudoalteromonadaceae</taxon>
        <taxon>Pseudoalteromonas</taxon>
    </lineage>
</organism>
<dbReference type="EMBL" id="NKHF01000009">
    <property type="protein sequence ID" value="PCK33226.1"/>
    <property type="molecule type" value="Genomic_DNA"/>
</dbReference>
<evidence type="ECO:0008006" key="4">
    <source>
        <dbReference type="Google" id="ProtNLM"/>
    </source>
</evidence>
<dbReference type="AlphaFoldDB" id="A0A2A5JV46"/>
<protein>
    <recommendedName>
        <fullName evidence="4">Flagellar protein FliT</fullName>
    </recommendedName>
</protein>
<comment type="caution">
    <text evidence="2">The sequence shown here is derived from an EMBL/GenBank/DDBJ whole genome shotgun (WGS) entry which is preliminary data.</text>
</comment>
<keyword evidence="1" id="KW-0175">Coiled coil</keyword>
<sequence>MQADLDALESQLLEIEHMVHNGEYEVLAAQLNAFRQSLEKIFCDSVSIESDQYVQLDSIVTRYEELTNSLQDKQDKIKKELSTLMKNKKKVGLYTQLK</sequence>
<feature type="coiled-coil region" evidence="1">
    <location>
        <begin position="56"/>
        <end position="83"/>
    </location>
</feature>
<evidence type="ECO:0000313" key="3">
    <source>
        <dbReference type="Proteomes" id="UP000228621"/>
    </source>
</evidence>
<dbReference type="RefSeq" id="WP_099640589.1">
    <property type="nucleotide sequence ID" value="NZ_JAQPZX010000002.1"/>
</dbReference>
<proteinExistence type="predicted"/>
<accession>A0A2A5JV46</accession>
<name>A0A2A5JV46_PSEO7</name>